<feature type="domain" description="Gamma tubulin complex component C-terminal" evidence="7">
    <location>
        <begin position="328"/>
        <end position="629"/>
    </location>
</feature>
<dbReference type="GO" id="GO:0051321">
    <property type="term" value="P:meiotic cell cycle"/>
    <property type="evidence" value="ECO:0007669"/>
    <property type="project" value="TreeGrafter"/>
</dbReference>
<keyword evidence="3 6" id="KW-0963">Cytoplasm</keyword>
<proteinExistence type="inferred from homology"/>
<sequence>MFRKDESIKTAHLFHEMILALTGIDTLFTAKDPTIPDYNKALLEPSEADLMQRILKFGKNYGEIKEYIYSINCQQFKEDSKVGLYVLSFAEALHQATYPYWNSVVALEEELTQDRECSLHFVWSKIYVHNDLLTGLKRIVTDVKQQNLSGCMLLEYLQDSLYSSVGLMRSAVQLILEALNEIFYHQISSWMIYGQLVDSYDEFFIKENLACSDWCTPFEKFSINPVMLPKFVSQSCAERILNIGQTVLFLRSNPYTTNCSEIIDSRTEICITENGIMGDKEKEIQKKIQEIQSISIWNDGGVMDRLVAEVSSCATQQLWSLALENARLVDQLKLVKEFFLLGRGELFHEFVMQIDRTFPKGLAATNETTIDSDMNLILQEAAQKIHVKEDFFQRFKLEFKKVPDDKIMDLGGEWANVTVKYDIPWPLQLLFTPGVLMSYNKIFQFLLRLKKIQVKLVSCWLFEKTKMFNFHRYEDNVRRRVLHRNLWFLINNLQYYLHVDVLESQFTIFETALKNSRDFEEIQNAHTIFLQNLVAQLFIYDETGQNTSKISINRSMNKILKICEEYCFEVEVHEDREIEEAKIKCMLLRFESCVECLLKVLSGFSSQECYPGSQYLSQFLLRLDYNSFFTQQLSSDMVMIYL</sequence>
<dbReference type="InterPro" id="IPR041470">
    <property type="entry name" value="GCP_N"/>
</dbReference>
<evidence type="ECO:0000256" key="5">
    <source>
        <dbReference type="ARBA" id="ARBA00023212"/>
    </source>
</evidence>
<dbReference type="Pfam" id="PF04130">
    <property type="entry name" value="GCP_C_terminal"/>
    <property type="match status" value="1"/>
</dbReference>
<dbReference type="PANTHER" id="PTHR19302">
    <property type="entry name" value="GAMMA TUBULIN COMPLEX PROTEIN"/>
    <property type="match status" value="1"/>
</dbReference>
<name>A0AAW2I960_9NEOP</name>
<dbReference type="GO" id="GO:0000930">
    <property type="term" value="C:gamma-tubulin complex"/>
    <property type="evidence" value="ECO:0007669"/>
    <property type="project" value="TreeGrafter"/>
</dbReference>
<dbReference type="GO" id="GO:0031122">
    <property type="term" value="P:cytoplasmic microtubule organization"/>
    <property type="evidence" value="ECO:0007669"/>
    <property type="project" value="TreeGrafter"/>
</dbReference>
<dbReference type="GO" id="GO:0000278">
    <property type="term" value="P:mitotic cell cycle"/>
    <property type="evidence" value="ECO:0007669"/>
    <property type="project" value="TreeGrafter"/>
</dbReference>
<dbReference type="InterPro" id="IPR040457">
    <property type="entry name" value="GCP_C"/>
</dbReference>
<comment type="subcellular location">
    <subcellularLocation>
        <location evidence="1 6">Cytoplasm</location>
        <location evidence="1 6">Cytoskeleton</location>
        <location evidence="1 6">Microtubule organizing center</location>
    </subcellularLocation>
</comment>
<dbReference type="AlphaFoldDB" id="A0AAW2I960"/>
<dbReference type="InterPro" id="IPR007259">
    <property type="entry name" value="GCP"/>
</dbReference>
<dbReference type="EMBL" id="JARGDH010000001">
    <property type="protein sequence ID" value="KAL0278242.1"/>
    <property type="molecule type" value="Genomic_DNA"/>
</dbReference>
<dbReference type="GO" id="GO:0051225">
    <property type="term" value="P:spindle assembly"/>
    <property type="evidence" value="ECO:0007669"/>
    <property type="project" value="TreeGrafter"/>
</dbReference>
<comment type="caution">
    <text evidence="9">The sequence shown here is derived from an EMBL/GenBank/DDBJ whole genome shotgun (WGS) entry which is preliminary data.</text>
</comment>
<dbReference type="GO" id="GO:0007020">
    <property type="term" value="P:microtubule nucleation"/>
    <property type="evidence" value="ECO:0007669"/>
    <property type="project" value="InterPro"/>
</dbReference>
<evidence type="ECO:0000256" key="1">
    <source>
        <dbReference type="ARBA" id="ARBA00004267"/>
    </source>
</evidence>
<gene>
    <name evidence="9" type="ORF">PYX00_000113</name>
</gene>
<evidence type="ECO:0000256" key="4">
    <source>
        <dbReference type="ARBA" id="ARBA00022701"/>
    </source>
</evidence>
<comment type="similarity">
    <text evidence="2 6">Belongs to the TUBGCP family.</text>
</comment>
<keyword evidence="4 6" id="KW-0493">Microtubule</keyword>
<reference evidence="9" key="1">
    <citation type="journal article" date="2024" name="Gigascience">
        <title>Chromosome-level genome of the poultry shaft louse Menopon gallinae provides insight into the host-switching and adaptive evolution of parasitic lice.</title>
        <authorList>
            <person name="Xu Y."/>
            <person name="Ma L."/>
            <person name="Liu S."/>
            <person name="Liang Y."/>
            <person name="Liu Q."/>
            <person name="He Z."/>
            <person name="Tian L."/>
            <person name="Duan Y."/>
            <person name="Cai W."/>
            <person name="Li H."/>
            <person name="Song F."/>
        </authorList>
    </citation>
    <scope>NUCLEOTIDE SEQUENCE</scope>
    <source>
        <strain evidence="9">Cailab_2023a</strain>
    </source>
</reference>
<evidence type="ECO:0000259" key="7">
    <source>
        <dbReference type="Pfam" id="PF04130"/>
    </source>
</evidence>
<evidence type="ECO:0000259" key="8">
    <source>
        <dbReference type="Pfam" id="PF17681"/>
    </source>
</evidence>
<evidence type="ECO:0000313" key="9">
    <source>
        <dbReference type="EMBL" id="KAL0278242.1"/>
    </source>
</evidence>
<dbReference type="Pfam" id="PF17681">
    <property type="entry name" value="GCP_N_terminal"/>
    <property type="match status" value="1"/>
</dbReference>
<protein>
    <recommendedName>
        <fullName evidence="6">Gamma-tubulin complex component</fullName>
    </recommendedName>
</protein>
<accession>A0AAW2I960</accession>
<evidence type="ECO:0000256" key="2">
    <source>
        <dbReference type="ARBA" id="ARBA00010337"/>
    </source>
</evidence>
<dbReference type="GO" id="GO:0005874">
    <property type="term" value="C:microtubule"/>
    <property type="evidence" value="ECO:0007669"/>
    <property type="project" value="UniProtKB-KW"/>
</dbReference>
<evidence type="ECO:0000256" key="3">
    <source>
        <dbReference type="ARBA" id="ARBA00022490"/>
    </source>
</evidence>
<evidence type="ECO:0000256" key="6">
    <source>
        <dbReference type="RuleBase" id="RU363050"/>
    </source>
</evidence>
<keyword evidence="5 6" id="KW-0206">Cytoskeleton</keyword>
<organism evidence="9">
    <name type="scientific">Menopon gallinae</name>
    <name type="common">poultry shaft louse</name>
    <dbReference type="NCBI Taxonomy" id="328185"/>
    <lineage>
        <taxon>Eukaryota</taxon>
        <taxon>Metazoa</taxon>
        <taxon>Ecdysozoa</taxon>
        <taxon>Arthropoda</taxon>
        <taxon>Hexapoda</taxon>
        <taxon>Insecta</taxon>
        <taxon>Pterygota</taxon>
        <taxon>Neoptera</taxon>
        <taxon>Paraneoptera</taxon>
        <taxon>Psocodea</taxon>
        <taxon>Troctomorpha</taxon>
        <taxon>Phthiraptera</taxon>
        <taxon>Amblycera</taxon>
        <taxon>Menoponidae</taxon>
        <taxon>Menopon</taxon>
    </lineage>
</organism>
<dbReference type="PANTHER" id="PTHR19302:SF27">
    <property type="entry name" value="GAMMA-TUBULIN COMPLEX COMPONENT 4"/>
    <property type="match status" value="1"/>
</dbReference>
<dbReference type="GO" id="GO:0000922">
    <property type="term" value="C:spindle pole"/>
    <property type="evidence" value="ECO:0007669"/>
    <property type="project" value="InterPro"/>
</dbReference>
<dbReference type="InterPro" id="IPR042241">
    <property type="entry name" value="GCP_C_sf"/>
</dbReference>
<dbReference type="GO" id="GO:0051011">
    <property type="term" value="F:microtubule minus-end binding"/>
    <property type="evidence" value="ECO:0007669"/>
    <property type="project" value="TreeGrafter"/>
</dbReference>
<dbReference type="GO" id="GO:0043015">
    <property type="term" value="F:gamma-tubulin binding"/>
    <property type="evidence" value="ECO:0007669"/>
    <property type="project" value="InterPro"/>
</dbReference>
<feature type="domain" description="Gamma tubulin complex component protein N-terminal" evidence="8">
    <location>
        <begin position="14"/>
        <end position="324"/>
    </location>
</feature>
<dbReference type="Gene3D" id="1.20.120.1900">
    <property type="entry name" value="Gamma-tubulin complex, C-terminal domain"/>
    <property type="match status" value="1"/>
</dbReference>